<feature type="region of interest" description="Disordered" evidence="1">
    <location>
        <begin position="250"/>
        <end position="272"/>
    </location>
</feature>
<dbReference type="OrthoDB" id="4900148at2"/>
<dbReference type="AlphaFoldDB" id="A0A2S9QLQ6"/>
<comment type="caution">
    <text evidence="3">The sequence shown here is derived from an EMBL/GenBank/DDBJ whole genome shotgun (WGS) entry which is preliminary data.</text>
</comment>
<dbReference type="InterPro" id="IPR005094">
    <property type="entry name" value="Endonuclease_MobA/VirD2"/>
</dbReference>
<name>A0A2S9QLQ6_9MICO</name>
<evidence type="ECO:0000313" key="3">
    <source>
        <dbReference type="EMBL" id="PRI10517.1"/>
    </source>
</evidence>
<feature type="compositionally biased region" description="Basic and acidic residues" evidence="1">
    <location>
        <begin position="789"/>
        <end position="823"/>
    </location>
</feature>
<gene>
    <name evidence="3" type="ORF">B4915_10955</name>
</gene>
<evidence type="ECO:0000256" key="1">
    <source>
        <dbReference type="SAM" id="MobiDB-lite"/>
    </source>
</evidence>
<accession>A0A2S9QLQ6</accession>
<feature type="region of interest" description="Disordered" evidence="1">
    <location>
        <begin position="536"/>
        <end position="562"/>
    </location>
</feature>
<feature type="domain" description="MobA/VirD2-like nuclease" evidence="2">
    <location>
        <begin position="98"/>
        <end position="196"/>
    </location>
</feature>
<sequence length="833" mass="90746">MGRSGSEGRTGGGVVATVSAQSTRRSAATVKYAGKGYVAISAVGAPAPLFEQHLLAIREAHGKDGVRPRHLVKDGTVVRDEHGNPVVEKNAFGHVQYESKYVQAYSLVESFGRDELDPEDPESWARAQRYGQALAADRAPGHPVLVATEVNGRTGHVHNHIIIGAVHPVTGKSLDSNAFTHSRMAIAHDRVLAEQGFTQRADMQELTRSAAQEVEQRRAEALQSAPEGISPSQLQRRLIAAENSVRIQDSVSRSGLEPEAKAQLHAQKREDRRQREYELYQLNKIEREAALDVGAVPVPERFSEIELEGRVREVLADPRAQSWDEIQELGRQNGVTIGRRGQDVVYGMMLVEPDGSLSEPARAHRRRGTGLGVGFRVKDVEAAIDKNVALQKAAEAPASTPRSYDDIFRAHEAAIAAGSSASIDGNAAGLPFSEPVVEPTLESEPAPKPFRSTLRNAHFSKARAQRRVAALAQLEEDYESRGFVVDAEFIARLRDKDGVGGIGERSLGAFAPYLHPEMQAVLQQYVEKSALASQYKQKAGRGPAEQEAGRDADEQAEKSKGVAKSLTDYYTTDHPYGTLADFKERQNLTAEQLIASRTADRLRDEIAAGDLSVDAVRIAAAQYPATQARLRAQAVMAGAGDRSIAAVKLPREPLDPQRPHHPRGSRPTEAELVVLVAGEDNKGRVFVDAQVRAEDPLARGQRGLHLRAARSGENQTPTTLVPYTRAEVARMANASGGMGTVIAGQRAFAMRGTVEEVVAGGRRYHRVKPGSVKPSELHPPDETFLETQTAHEDKVRSETKSQGRQLLDDARTARTRITREEMHQASNDSFGLE</sequence>
<keyword evidence="4" id="KW-1185">Reference proteome</keyword>
<protein>
    <recommendedName>
        <fullName evidence="2">MobA/VirD2-like nuclease domain-containing protein</fullName>
    </recommendedName>
</protein>
<evidence type="ECO:0000259" key="2">
    <source>
        <dbReference type="Pfam" id="PF03432"/>
    </source>
</evidence>
<organism evidence="3 4">
    <name type="scientific">Leucobacter massiliensis</name>
    <dbReference type="NCBI Taxonomy" id="1686285"/>
    <lineage>
        <taxon>Bacteria</taxon>
        <taxon>Bacillati</taxon>
        <taxon>Actinomycetota</taxon>
        <taxon>Actinomycetes</taxon>
        <taxon>Micrococcales</taxon>
        <taxon>Microbacteriaceae</taxon>
        <taxon>Leucobacter</taxon>
    </lineage>
</organism>
<feature type="compositionally biased region" description="Polar residues" evidence="1">
    <location>
        <begin position="824"/>
        <end position="833"/>
    </location>
</feature>
<dbReference type="EMBL" id="MWZD01000018">
    <property type="protein sequence ID" value="PRI10517.1"/>
    <property type="molecule type" value="Genomic_DNA"/>
</dbReference>
<evidence type="ECO:0000313" key="4">
    <source>
        <dbReference type="Proteomes" id="UP000238650"/>
    </source>
</evidence>
<reference evidence="3 4" key="1">
    <citation type="journal article" date="2017" name="New Microbes New Infect">
        <title>Genome sequence of 'Leucobacter massiliensis' sp. nov. isolated from human pharynx after travel to the 2014 Hajj.</title>
        <authorList>
            <person name="Leangapichart T."/>
            <person name="Gautret P."/>
            <person name="Nguyen T.T."/>
            <person name="Armstrong N."/>
            <person name="Rolain J.M."/>
        </authorList>
    </citation>
    <scope>NUCLEOTIDE SEQUENCE [LARGE SCALE GENOMIC DNA]</scope>
    <source>
        <strain evidence="3 4">122RC15</strain>
    </source>
</reference>
<proteinExistence type="predicted"/>
<dbReference type="Proteomes" id="UP000238650">
    <property type="component" value="Unassembled WGS sequence"/>
</dbReference>
<dbReference type="Pfam" id="PF03432">
    <property type="entry name" value="Relaxase"/>
    <property type="match status" value="1"/>
</dbReference>
<feature type="compositionally biased region" description="Basic and acidic residues" evidence="1">
    <location>
        <begin position="547"/>
        <end position="560"/>
    </location>
</feature>
<feature type="region of interest" description="Disordered" evidence="1">
    <location>
        <begin position="766"/>
        <end position="833"/>
    </location>
</feature>
<feature type="compositionally biased region" description="Basic and acidic residues" evidence="1">
    <location>
        <begin position="256"/>
        <end position="272"/>
    </location>
</feature>